<feature type="region of interest" description="Disordered" evidence="1">
    <location>
        <begin position="204"/>
        <end position="253"/>
    </location>
</feature>
<feature type="compositionally biased region" description="Basic and acidic residues" evidence="1">
    <location>
        <begin position="239"/>
        <end position="251"/>
    </location>
</feature>
<evidence type="ECO:0000313" key="2">
    <source>
        <dbReference type="EMBL" id="GAH60151.1"/>
    </source>
</evidence>
<reference evidence="2" key="1">
    <citation type="journal article" date="2014" name="Front. Microbiol.">
        <title>High frequency of phylogenetically diverse reductive dehalogenase-homologous genes in deep subseafloor sedimentary metagenomes.</title>
        <authorList>
            <person name="Kawai M."/>
            <person name="Futagami T."/>
            <person name="Toyoda A."/>
            <person name="Takaki Y."/>
            <person name="Nishi S."/>
            <person name="Hori S."/>
            <person name="Arai W."/>
            <person name="Tsubouchi T."/>
            <person name="Morono Y."/>
            <person name="Uchiyama I."/>
            <person name="Ito T."/>
            <person name="Fujiyama A."/>
            <person name="Inagaki F."/>
            <person name="Takami H."/>
        </authorList>
    </citation>
    <scope>NUCLEOTIDE SEQUENCE</scope>
    <source>
        <strain evidence="2">Expedition CK06-06</strain>
    </source>
</reference>
<feature type="region of interest" description="Disordered" evidence="1">
    <location>
        <begin position="82"/>
        <end position="129"/>
    </location>
</feature>
<gene>
    <name evidence="2" type="ORF">S03H2_37006</name>
</gene>
<comment type="caution">
    <text evidence="2">The sequence shown here is derived from an EMBL/GenBank/DDBJ whole genome shotgun (WGS) entry which is preliminary data.</text>
</comment>
<accession>X1GQJ0</accession>
<feature type="compositionally biased region" description="Pro residues" evidence="1">
    <location>
        <begin position="159"/>
        <end position="171"/>
    </location>
</feature>
<organism evidence="2">
    <name type="scientific">marine sediment metagenome</name>
    <dbReference type="NCBI Taxonomy" id="412755"/>
    <lineage>
        <taxon>unclassified sequences</taxon>
        <taxon>metagenomes</taxon>
        <taxon>ecological metagenomes</taxon>
    </lineage>
</organism>
<feature type="region of interest" description="Disordered" evidence="1">
    <location>
        <begin position="154"/>
        <end position="181"/>
    </location>
</feature>
<sequence length="276" mass="29534">LKNMVESIVAAVQDRFKDYDNVVVTLKERLDILESSSESVPTTPSGAISSDITTRTETLEKRLDTLNERLLRIETVKGEAIEAPPTPEPEVKEEVESVITEAPPTLEPEVKEEVESVITEAPPTPAPVPEIIETLKDVEEPIVIEESVAAQLTKDVPSIPMPGAIPTPATTPEPEGTIGVPTPVVEVSAPATTPASQITEAVERDVSPISKQVSGTIPTPPSTEETIQPETDIQPPAPRAEEVKPPEEGKSAELFGEAVSGDKAELLKALKKLEDL</sequence>
<proteinExistence type="predicted"/>
<dbReference type="EMBL" id="BARU01022746">
    <property type="protein sequence ID" value="GAH60151.1"/>
    <property type="molecule type" value="Genomic_DNA"/>
</dbReference>
<evidence type="ECO:0000256" key="1">
    <source>
        <dbReference type="SAM" id="MobiDB-lite"/>
    </source>
</evidence>
<name>X1GQJ0_9ZZZZ</name>
<dbReference type="AlphaFoldDB" id="X1GQJ0"/>
<protein>
    <submittedName>
        <fullName evidence="2">Uncharacterized protein</fullName>
    </submittedName>
</protein>
<feature type="compositionally biased region" description="Low complexity" evidence="1">
    <location>
        <begin position="222"/>
        <end position="231"/>
    </location>
</feature>
<feature type="non-terminal residue" evidence="2">
    <location>
        <position position="1"/>
    </location>
</feature>